<dbReference type="InterPro" id="IPR037523">
    <property type="entry name" value="VOC_core"/>
</dbReference>
<gene>
    <name evidence="2" type="ORF">F4692_000952</name>
</gene>
<sequence>MTGAAPLSLRNLYHTGLVVPALEPAMTELSTVLDVSWTDVEEWDMTVRTPEGARNVRLRFTYSRAPGPHLELLEPVEGTVWEQPSGAAGALATHHVGVWADDFAETSERLVTAGHPRVLTYESRDGRAAGFAYHRLPSGALVELVDASLRPGLERWLAGGPHPHAPS</sequence>
<dbReference type="EMBL" id="JACCBW010000001">
    <property type="protein sequence ID" value="NYE35848.1"/>
    <property type="molecule type" value="Genomic_DNA"/>
</dbReference>
<dbReference type="Gene3D" id="3.10.180.10">
    <property type="entry name" value="2,3-Dihydroxybiphenyl 1,2-Dioxygenase, domain 1"/>
    <property type="match status" value="1"/>
</dbReference>
<protein>
    <recommendedName>
        <fullName evidence="1">VOC domain-containing protein</fullName>
    </recommendedName>
</protein>
<reference evidence="2 3" key="2">
    <citation type="submission" date="2020-08" db="EMBL/GenBank/DDBJ databases">
        <title>The Agave Microbiome: Exploring the role of microbial communities in plant adaptations to desert environments.</title>
        <authorList>
            <person name="Partida-Martinez L.P."/>
        </authorList>
    </citation>
    <scope>NUCLEOTIDE SEQUENCE [LARGE SCALE GENOMIC DNA]</scope>
    <source>
        <strain evidence="2 3">AT2.17</strain>
    </source>
</reference>
<evidence type="ECO:0000313" key="2">
    <source>
        <dbReference type="EMBL" id="NYE35848.1"/>
    </source>
</evidence>
<accession>A0A7Y9KSI1</accession>
<proteinExistence type="predicted"/>
<dbReference type="RefSeq" id="WP_179618454.1">
    <property type="nucleotide sequence ID" value="NZ_JACCBW010000001.1"/>
</dbReference>
<comment type="caution">
    <text evidence="2">The sequence shown here is derived from an EMBL/GenBank/DDBJ whole genome shotgun (WGS) entry which is preliminary data.</text>
</comment>
<organism evidence="2 3">
    <name type="scientific">Nocardioides cavernae</name>
    <dbReference type="NCBI Taxonomy" id="1921566"/>
    <lineage>
        <taxon>Bacteria</taxon>
        <taxon>Bacillati</taxon>
        <taxon>Actinomycetota</taxon>
        <taxon>Actinomycetes</taxon>
        <taxon>Propionibacteriales</taxon>
        <taxon>Nocardioidaceae</taxon>
        <taxon>Nocardioides</taxon>
    </lineage>
</organism>
<feature type="domain" description="VOC" evidence="1">
    <location>
        <begin position="11"/>
        <end position="147"/>
    </location>
</feature>
<name>A0A7Y9KSI1_9ACTN</name>
<dbReference type="PROSITE" id="PS51819">
    <property type="entry name" value="VOC"/>
    <property type="match status" value="1"/>
</dbReference>
<reference evidence="2 3" key="1">
    <citation type="submission" date="2020-07" db="EMBL/GenBank/DDBJ databases">
        <authorList>
            <person name="Partida-Martinez L."/>
            <person name="Huntemann M."/>
            <person name="Clum A."/>
            <person name="Wang J."/>
            <person name="Palaniappan K."/>
            <person name="Ritter S."/>
            <person name="Chen I.-M."/>
            <person name="Stamatis D."/>
            <person name="Reddy T."/>
            <person name="O'Malley R."/>
            <person name="Daum C."/>
            <person name="Shapiro N."/>
            <person name="Ivanova N."/>
            <person name="Kyrpides N."/>
            <person name="Woyke T."/>
        </authorList>
    </citation>
    <scope>NUCLEOTIDE SEQUENCE [LARGE SCALE GENOMIC DNA]</scope>
    <source>
        <strain evidence="2 3">AT2.17</strain>
    </source>
</reference>
<dbReference type="Pfam" id="PF13669">
    <property type="entry name" value="Glyoxalase_4"/>
    <property type="match status" value="1"/>
</dbReference>
<dbReference type="Proteomes" id="UP000549911">
    <property type="component" value="Unassembled WGS sequence"/>
</dbReference>
<dbReference type="InterPro" id="IPR029068">
    <property type="entry name" value="Glyas_Bleomycin-R_OHBP_Dase"/>
</dbReference>
<dbReference type="AlphaFoldDB" id="A0A7Y9KSI1"/>
<evidence type="ECO:0000259" key="1">
    <source>
        <dbReference type="PROSITE" id="PS51819"/>
    </source>
</evidence>
<keyword evidence="3" id="KW-1185">Reference proteome</keyword>
<dbReference type="SUPFAM" id="SSF54593">
    <property type="entry name" value="Glyoxalase/Bleomycin resistance protein/Dihydroxybiphenyl dioxygenase"/>
    <property type="match status" value="1"/>
</dbReference>
<evidence type="ECO:0000313" key="3">
    <source>
        <dbReference type="Proteomes" id="UP000549911"/>
    </source>
</evidence>